<evidence type="ECO:0000313" key="2">
    <source>
        <dbReference type="EnsemblProtists" id="EKX43592"/>
    </source>
</evidence>
<protein>
    <submittedName>
        <fullName evidence="1 2">Uncharacterized protein</fullName>
    </submittedName>
</protein>
<accession>L1J5G8</accession>
<dbReference type="GeneID" id="17300288"/>
<keyword evidence="3" id="KW-1185">Reference proteome</keyword>
<proteinExistence type="predicted"/>
<dbReference type="EMBL" id="JH993009">
    <property type="protein sequence ID" value="EKX43592.1"/>
    <property type="molecule type" value="Genomic_DNA"/>
</dbReference>
<evidence type="ECO:0000313" key="1">
    <source>
        <dbReference type="EMBL" id="EKX43592.1"/>
    </source>
</evidence>
<dbReference type="HOGENOM" id="CLU_2799386_0_0_1"/>
<evidence type="ECO:0000313" key="3">
    <source>
        <dbReference type="Proteomes" id="UP000011087"/>
    </source>
</evidence>
<dbReference type="Proteomes" id="UP000011087">
    <property type="component" value="Unassembled WGS sequence"/>
</dbReference>
<sequence length="68" mass="7689">MNKNQPLMDWCNANPKLDFVFDEAGRPAKDIIIDCCAKIILSQLGAFHVGDCVTILTFFVCVLRTEWV</sequence>
<dbReference type="EnsemblProtists" id="EKX43592">
    <property type="protein sequence ID" value="EKX43592"/>
    <property type="gene ID" value="GUITHDRAFT_110397"/>
</dbReference>
<reference evidence="1 3" key="1">
    <citation type="journal article" date="2012" name="Nature">
        <title>Algal genomes reveal evolutionary mosaicism and the fate of nucleomorphs.</title>
        <authorList>
            <consortium name="DOE Joint Genome Institute"/>
            <person name="Curtis B.A."/>
            <person name="Tanifuji G."/>
            <person name="Burki F."/>
            <person name="Gruber A."/>
            <person name="Irimia M."/>
            <person name="Maruyama S."/>
            <person name="Arias M.C."/>
            <person name="Ball S.G."/>
            <person name="Gile G.H."/>
            <person name="Hirakawa Y."/>
            <person name="Hopkins J.F."/>
            <person name="Kuo A."/>
            <person name="Rensing S.A."/>
            <person name="Schmutz J."/>
            <person name="Symeonidi A."/>
            <person name="Elias M."/>
            <person name="Eveleigh R.J."/>
            <person name="Herman E.K."/>
            <person name="Klute M.J."/>
            <person name="Nakayama T."/>
            <person name="Obornik M."/>
            <person name="Reyes-Prieto A."/>
            <person name="Armbrust E.V."/>
            <person name="Aves S.J."/>
            <person name="Beiko R.G."/>
            <person name="Coutinho P."/>
            <person name="Dacks J.B."/>
            <person name="Durnford D.G."/>
            <person name="Fast N.M."/>
            <person name="Green B.R."/>
            <person name="Grisdale C.J."/>
            <person name="Hempel F."/>
            <person name="Henrissat B."/>
            <person name="Hoppner M.P."/>
            <person name="Ishida K."/>
            <person name="Kim E."/>
            <person name="Koreny L."/>
            <person name="Kroth P.G."/>
            <person name="Liu Y."/>
            <person name="Malik S.B."/>
            <person name="Maier U.G."/>
            <person name="McRose D."/>
            <person name="Mock T."/>
            <person name="Neilson J.A."/>
            <person name="Onodera N.T."/>
            <person name="Poole A.M."/>
            <person name="Pritham E.J."/>
            <person name="Richards T.A."/>
            <person name="Rocap G."/>
            <person name="Roy S.W."/>
            <person name="Sarai C."/>
            <person name="Schaack S."/>
            <person name="Shirato S."/>
            <person name="Slamovits C.H."/>
            <person name="Spencer D.F."/>
            <person name="Suzuki S."/>
            <person name="Worden A.Z."/>
            <person name="Zauner S."/>
            <person name="Barry K."/>
            <person name="Bell C."/>
            <person name="Bharti A.K."/>
            <person name="Crow J.A."/>
            <person name="Grimwood J."/>
            <person name="Kramer R."/>
            <person name="Lindquist E."/>
            <person name="Lucas S."/>
            <person name="Salamov A."/>
            <person name="McFadden G.I."/>
            <person name="Lane C.E."/>
            <person name="Keeling P.J."/>
            <person name="Gray M.W."/>
            <person name="Grigoriev I.V."/>
            <person name="Archibald J.M."/>
        </authorList>
    </citation>
    <scope>NUCLEOTIDE SEQUENCE</scope>
    <source>
        <strain evidence="1 3">CCMP2712</strain>
    </source>
</reference>
<dbReference type="AlphaFoldDB" id="L1J5G8"/>
<name>L1J5G8_GUITC</name>
<dbReference type="KEGG" id="gtt:GUITHDRAFT_110397"/>
<reference evidence="3" key="2">
    <citation type="submission" date="2012-11" db="EMBL/GenBank/DDBJ databases">
        <authorList>
            <person name="Kuo A."/>
            <person name="Curtis B.A."/>
            <person name="Tanifuji G."/>
            <person name="Burki F."/>
            <person name="Gruber A."/>
            <person name="Irimia M."/>
            <person name="Maruyama S."/>
            <person name="Arias M.C."/>
            <person name="Ball S.G."/>
            <person name="Gile G.H."/>
            <person name="Hirakawa Y."/>
            <person name="Hopkins J.F."/>
            <person name="Rensing S.A."/>
            <person name="Schmutz J."/>
            <person name="Symeonidi A."/>
            <person name="Elias M."/>
            <person name="Eveleigh R.J."/>
            <person name="Herman E.K."/>
            <person name="Klute M.J."/>
            <person name="Nakayama T."/>
            <person name="Obornik M."/>
            <person name="Reyes-Prieto A."/>
            <person name="Armbrust E.V."/>
            <person name="Aves S.J."/>
            <person name="Beiko R.G."/>
            <person name="Coutinho P."/>
            <person name="Dacks J.B."/>
            <person name="Durnford D.G."/>
            <person name="Fast N.M."/>
            <person name="Green B.R."/>
            <person name="Grisdale C."/>
            <person name="Hempe F."/>
            <person name="Henrissat B."/>
            <person name="Hoppner M.P."/>
            <person name="Ishida K.-I."/>
            <person name="Kim E."/>
            <person name="Koreny L."/>
            <person name="Kroth P.G."/>
            <person name="Liu Y."/>
            <person name="Malik S.-B."/>
            <person name="Maier U.G."/>
            <person name="McRose D."/>
            <person name="Mock T."/>
            <person name="Neilson J.A."/>
            <person name="Onodera N.T."/>
            <person name="Poole A.M."/>
            <person name="Pritham E.J."/>
            <person name="Richards T.A."/>
            <person name="Rocap G."/>
            <person name="Roy S.W."/>
            <person name="Sarai C."/>
            <person name="Schaack S."/>
            <person name="Shirato S."/>
            <person name="Slamovits C.H."/>
            <person name="Spencer D.F."/>
            <person name="Suzuki S."/>
            <person name="Worden A.Z."/>
            <person name="Zauner S."/>
            <person name="Barry K."/>
            <person name="Bell C."/>
            <person name="Bharti A.K."/>
            <person name="Crow J.A."/>
            <person name="Grimwood J."/>
            <person name="Kramer R."/>
            <person name="Lindquist E."/>
            <person name="Lucas S."/>
            <person name="Salamov A."/>
            <person name="McFadden G.I."/>
            <person name="Lane C.E."/>
            <person name="Keeling P.J."/>
            <person name="Gray M.W."/>
            <person name="Grigoriev I.V."/>
            <person name="Archibald J.M."/>
        </authorList>
    </citation>
    <scope>NUCLEOTIDE SEQUENCE</scope>
    <source>
        <strain evidence="3">CCMP2712</strain>
    </source>
</reference>
<reference evidence="2" key="3">
    <citation type="submission" date="2016-03" db="UniProtKB">
        <authorList>
            <consortium name="EnsemblProtists"/>
        </authorList>
    </citation>
    <scope>IDENTIFICATION</scope>
</reference>
<organism evidence="1">
    <name type="scientific">Guillardia theta (strain CCMP2712)</name>
    <name type="common">Cryptophyte</name>
    <dbReference type="NCBI Taxonomy" id="905079"/>
    <lineage>
        <taxon>Eukaryota</taxon>
        <taxon>Cryptophyceae</taxon>
        <taxon>Pyrenomonadales</taxon>
        <taxon>Geminigeraceae</taxon>
        <taxon>Guillardia</taxon>
    </lineage>
</organism>
<dbReference type="PaxDb" id="55529-EKX43592"/>
<dbReference type="RefSeq" id="XP_005830572.1">
    <property type="nucleotide sequence ID" value="XM_005830515.1"/>
</dbReference>
<gene>
    <name evidence="1" type="ORF">GUITHDRAFT_110397</name>
</gene>